<name>A0A285T9U6_9BACL</name>
<sequence>MTEKLPKYDVFQAIADPTRRDVLYLLSLQKQSIAEISSHFDISRTAVVKHLNVLTEAGLVRGEKNGREKIYYLQPEPLQELQDWLTYFEQFWHNKVNKLKYIVERD</sequence>
<dbReference type="SMART" id="SM00418">
    <property type="entry name" value="HTH_ARSR"/>
    <property type="match status" value="1"/>
</dbReference>
<gene>
    <name evidence="3" type="ORF">SAMN05880501_1104</name>
</gene>
<dbReference type="InterPro" id="IPR036388">
    <property type="entry name" value="WH-like_DNA-bd_sf"/>
</dbReference>
<protein>
    <submittedName>
        <fullName evidence="3">ArsR family transcriptional regulator</fullName>
    </submittedName>
</protein>
<dbReference type="InterPro" id="IPR036390">
    <property type="entry name" value="WH_DNA-bd_sf"/>
</dbReference>
<feature type="domain" description="HTH arsR-type" evidence="2">
    <location>
        <begin position="1"/>
        <end position="93"/>
    </location>
</feature>
<dbReference type="Gene3D" id="1.10.10.10">
    <property type="entry name" value="Winged helix-like DNA-binding domain superfamily/Winged helix DNA-binding domain"/>
    <property type="match status" value="1"/>
</dbReference>
<dbReference type="OrthoDB" id="9799175at2"/>
<dbReference type="AlphaFoldDB" id="A0A285T9U6"/>
<keyword evidence="4" id="KW-1185">Reference proteome</keyword>
<reference evidence="4" key="1">
    <citation type="submission" date="2017-08" db="EMBL/GenBank/DDBJ databases">
        <authorList>
            <person name="Varghese N."/>
            <person name="Submissions S."/>
        </authorList>
    </citation>
    <scope>NUCLEOTIDE SEQUENCE [LARGE SCALE GENOMIC DNA]</scope>
    <source>
        <strain evidence="4">JC22</strain>
    </source>
</reference>
<keyword evidence="1" id="KW-0238">DNA-binding</keyword>
<dbReference type="GO" id="GO:0003677">
    <property type="term" value="F:DNA binding"/>
    <property type="evidence" value="ECO:0007669"/>
    <property type="project" value="UniProtKB-KW"/>
</dbReference>
<dbReference type="PRINTS" id="PR00778">
    <property type="entry name" value="HTHARSR"/>
</dbReference>
<dbReference type="GO" id="GO:0003700">
    <property type="term" value="F:DNA-binding transcription factor activity"/>
    <property type="evidence" value="ECO:0007669"/>
    <property type="project" value="InterPro"/>
</dbReference>
<dbReference type="InterPro" id="IPR011991">
    <property type="entry name" value="ArsR-like_HTH"/>
</dbReference>
<dbReference type="CDD" id="cd00090">
    <property type="entry name" value="HTH_ARSR"/>
    <property type="match status" value="1"/>
</dbReference>
<dbReference type="PANTHER" id="PTHR38600">
    <property type="entry name" value="TRANSCRIPTIONAL REGULATORY PROTEIN"/>
    <property type="match status" value="1"/>
</dbReference>
<dbReference type="EMBL" id="OBMQ01000010">
    <property type="protein sequence ID" value="SOC18002.1"/>
    <property type="molecule type" value="Genomic_DNA"/>
</dbReference>
<dbReference type="RefSeq" id="WP_097074238.1">
    <property type="nucleotide sequence ID" value="NZ_OBMQ01000010.1"/>
</dbReference>
<dbReference type="InterPro" id="IPR001845">
    <property type="entry name" value="HTH_ArsR_DNA-bd_dom"/>
</dbReference>
<evidence type="ECO:0000313" key="3">
    <source>
        <dbReference type="EMBL" id="SOC18002.1"/>
    </source>
</evidence>
<organism evidence="3 4">
    <name type="scientific">Ureibacillus xyleni</name>
    <dbReference type="NCBI Taxonomy" id="614648"/>
    <lineage>
        <taxon>Bacteria</taxon>
        <taxon>Bacillati</taxon>
        <taxon>Bacillota</taxon>
        <taxon>Bacilli</taxon>
        <taxon>Bacillales</taxon>
        <taxon>Caryophanaceae</taxon>
        <taxon>Ureibacillus</taxon>
    </lineage>
</organism>
<dbReference type="PROSITE" id="PS50987">
    <property type="entry name" value="HTH_ARSR_2"/>
    <property type="match status" value="1"/>
</dbReference>
<evidence type="ECO:0000256" key="1">
    <source>
        <dbReference type="ARBA" id="ARBA00023125"/>
    </source>
</evidence>
<dbReference type="PANTHER" id="PTHR38600:SF1">
    <property type="entry name" value="TRANSCRIPTIONAL REGULATORY PROTEIN"/>
    <property type="match status" value="1"/>
</dbReference>
<accession>A0A285T9U6</accession>
<evidence type="ECO:0000313" key="4">
    <source>
        <dbReference type="Proteomes" id="UP000219636"/>
    </source>
</evidence>
<dbReference type="Proteomes" id="UP000219636">
    <property type="component" value="Unassembled WGS sequence"/>
</dbReference>
<proteinExistence type="predicted"/>
<evidence type="ECO:0000259" key="2">
    <source>
        <dbReference type="PROSITE" id="PS50987"/>
    </source>
</evidence>
<dbReference type="Pfam" id="PF01022">
    <property type="entry name" value="HTH_5"/>
    <property type="match status" value="1"/>
</dbReference>
<dbReference type="SUPFAM" id="SSF46785">
    <property type="entry name" value="Winged helix' DNA-binding domain"/>
    <property type="match status" value="1"/>
</dbReference>
<dbReference type="NCBIfam" id="NF033788">
    <property type="entry name" value="HTH_metalloreg"/>
    <property type="match status" value="1"/>
</dbReference>